<evidence type="ECO:0000256" key="1">
    <source>
        <dbReference type="ARBA" id="ARBA00022679"/>
    </source>
</evidence>
<dbReference type="Pfam" id="PF05191">
    <property type="entry name" value="ADK_lid"/>
    <property type="match status" value="1"/>
</dbReference>
<dbReference type="InterPro" id="IPR007862">
    <property type="entry name" value="Adenylate_kinase_lid-dom"/>
</dbReference>
<evidence type="ECO:0000256" key="2">
    <source>
        <dbReference type="ARBA" id="ARBA00022741"/>
    </source>
</evidence>
<dbReference type="InterPro" id="IPR000850">
    <property type="entry name" value="Adenylat/UMP-CMP_kin"/>
</dbReference>
<dbReference type="OMA" id="FFKNSNC"/>
<dbReference type="Pfam" id="PF00406">
    <property type="entry name" value="ADK"/>
    <property type="match status" value="1"/>
</dbReference>
<evidence type="ECO:0000259" key="5">
    <source>
        <dbReference type="Pfam" id="PF05191"/>
    </source>
</evidence>
<evidence type="ECO:0000313" key="6">
    <source>
        <dbReference type="EMBL" id="EGR28312.1"/>
    </source>
</evidence>
<dbReference type="PRINTS" id="PR00094">
    <property type="entry name" value="ADENYLTKNASE"/>
</dbReference>
<dbReference type="PROSITE" id="PS00113">
    <property type="entry name" value="ADENYLATE_KINASE"/>
    <property type="match status" value="1"/>
</dbReference>
<reference evidence="6 7" key="1">
    <citation type="submission" date="2011-07" db="EMBL/GenBank/DDBJ databases">
        <authorList>
            <person name="Coyne R."/>
            <person name="Brami D."/>
            <person name="Johnson J."/>
            <person name="Hostetler J."/>
            <person name="Hannick L."/>
            <person name="Clark T."/>
            <person name="Cassidy-Hanley D."/>
            <person name="Inman J."/>
        </authorList>
    </citation>
    <scope>NUCLEOTIDE SEQUENCE [LARGE SCALE GENOMIC DNA]</scope>
    <source>
        <strain evidence="6 7">G5</strain>
    </source>
</reference>
<feature type="domain" description="Adenylate kinase active site lid" evidence="5">
    <location>
        <begin position="151"/>
        <end position="197"/>
    </location>
</feature>
<dbReference type="GO" id="GO:0005524">
    <property type="term" value="F:ATP binding"/>
    <property type="evidence" value="ECO:0007669"/>
    <property type="project" value="InterPro"/>
</dbReference>
<dbReference type="RefSeq" id="XP_004027657.1">
    <property type="nucleotide sequence ID" value="XM_004027608.1"/>
</dbReference>
<keyword evidence="1 4" id="KW-0808">Transferase</keyword>
<gene>
    <name evidence="6" type="ORF">IMG5_178920</name>
</gene>
<dbReference type="GO" id="GO:0004017">
    <property type="term" value="F:AMP kinase activity"/>
    <property type="evidence" value="ECO:0007669"/>
    <property type="project" value="InterPro"/>
</dbReference>
<dbReference type="InterPro" id="IPR027417">
    <property type="entry name" value="P-loop_NTPase"/>
</dbReference>
<protein>
    <recommendedName>
        <fullName evidence="5">Adenylate kinase active site lid domain-containing protein</fullName>
    </recommendedName>
</protein>
<name>G0R2K0_ICHMU</name>
<evidence type="ECO:0000256" key="3">
    <source>
        <dbReference type="ARBA" id="ARBA00022777"/>
    </source>
</evidence>
<dbReference type="HAMAP" id="MF_00235">
    <property type="entry name" value="Adenylate_kinase_Adk"/>
    <property type="match status" value="1"/>
</dbReference>
<dbReference type="SUPFAM" id="SSF52540">
    <property type="entry name" value="P-loop containing nucleoside triphosphate hydrolases"/>
    <property type="match status" value="1"/>
</dbReference>
<dbReference type="InterPro" id="IPR033690">
    <property type="entry name" value="Adenylat_kinase_CS"/>
</dbReference>
<sequence length="253" mass="28694">MFKSSICKISQLHSTQIYFFGQKFLFLFGAPGVGKGTYAKFLKKDLKLNHISTGDEIRKILKGQAASTFSPALKNEIKSIVESGKLVNDDIVINIIKEKLKEPESTNGVILDGFPRTVSQLQKYDAQKLPVHLVVNLTLNQSVLLEKLMGRRVCNGCGNTYNYCSINRDGYEMEPLLPKKEGTCDKCGSKDIVTRADDSKDIISARMQEYELKTSPVLKEFQKRQKTWDFEAKKGVNDYQNFLKELKPRLDKI</sequence>
<dbReference type="InParanoid" id="G0R2K0"/>
<dbReference type="Proteomes" id="UP000008983">
    <property type="component" value="Unassembled WGS sequence"/>
</dbReference>
<dbReference type="AlphaFoldDB" id="G0R2K0"/>
<evidence type="ECO:0000313" key="7">
    <source>
        <dbReference type="Proteomes" id="UP000008983"/>
    </source>
</evidence>
<dbReference type="eggNOG" id="KOG3078">
    <property type="taxonomic scope" value="Eukaryota"/>
</dbReference>
<keyword evidence="3 4" id="KW-0418">Kinase</keyword>
<accession>G0R2K0</accession>
<dbReference type="InterPro" id="IPR006259">
    <property type="entry name" value="Adenyl_kin_sub"/>
</dbReference>
<dbReference type="STRING" id="857967.G0R2K0"/>
<dbReference type="GeneID" id="14904388"/>
<dbReference type="PANTHER" id="PTHR23359">
    <property type="entry name" value="NUCLEOTIDE KINASE"/>
    <property type="match status" value="1"/>
</dbReference>
<comment type="similarity">
    <text evidence="4">Belongs to the adenylate kinase family.</text>
</comment>
<dbReference type="NCBIfam" id="TIGR01351">
    <property type="entry name" value="adk"/>
    <property type="match status" value="1"/>
</dbReference>
<dbReference type="FunCoup" id="G0R2K0">
    <property type="interactions" value="58"/>
</dbReference>
<keyword evidence="2" id="KW-0547">Nucleotide-binding</keyword>
<evidence type="ECO:0000256" key="4">
    <source>
        <dbReference type="RuleBase" id="RU003330"/>
    </source>
</evidence>
<dbReference type="OrthoDB" id="439792at2759"/>
<proteinExistence type="inferred from homology"/>
<dbReference type="CDD" id="cd01428">
    <property type="entry name" value="ADK"/>
    <property type="match status" value="1"/>
</dbReference>
<keyword evidence="7" id="KW-1185">Reference proteome</keyword>
<dbReference type="Gene3D" id="3.40.50.300">
    <property type="entry name" value="P-loop containing nucleotide triphosphate hydrolases"/>
    <property type="match status" value="1"/>
</dbReference>
<dbReference type="EMBL" id="GL984267">
    <property type="protein sequence ID" value="EGR28312.1"/>
    <property type="molecule type" value="Genomic_DNA"/>
</dbReference>
<organism evidence="6 7">
    <name type="scientific">Ichthyophthirius multifiliis</name>
    <name type="common">White spot disease agent</name>
    <name type="synonym">Ich</name>
    <dbReference type="NCBI Taxonomy" id="5932"/>
    <lineage>
        <taxon>Eukaryota</taxon>
        <taxon>Sar</taxon>
        <taxon>Alveolata</taxon>
        <taxon>Ciliophora</taxon>
        <taxon>Intramacronucleata</taxon>
        <taxon>Oligohymenophorea</taxon>
        <taxon>Hymenostomatida</taxon>
        <taxon>Ophryoglenina</taxon>
        <taxon>Ichthyophthirius</taxon>
    </lineage>
</organism>